<dbReference type="Gene3D" id="3.80.10.10">
    <property type="entry name" value="Ribonuclease Inhibitor"/>
    <property type="match status" value="1"/>
</dbReference>
<protein>
    <recommendedName>
        <fullName evidence="4">Leucine-rich repeat-containing N-terminal plant-type domain-containing protein</fullName>
    </recommendedName>
</protein>
<feature type="domain" description="Leucine-rich repeat-containing N-terminal plant-type" evidence="4">
    <location>
        <begin position="19"/>
        <end position="58"/>
    </location>
</feature>
<keyword evidence="6" id="KW-1185">Reference proteome</keyword>
<keyword evidence="1" id="KW-0433">Leucine-rich repeat</keyword>
<dbReference type="InterPro" id="IPR001611">
    <property type="entry name" value="Leu-rich_rpt"/>
</dbReference>
<dbReference type="SUPFAM" id="SSF52058">
    <property type="entry name" value="L domain-like"/>
    <property type="match status" value="1"/>
</dbReference>
<comment type="caution">
    <text evidence="5">The sequence shown here is derived from an EMBL/GenBank/DDBJ whole genome shotgun (WGS) entry which is preliminary data.</text>
</comment>
<reference evidence="5 6" key="1">
    <citation type="submission" date="2024-02" db="EMBL/GenBank/DDBJ databases">
        <authorList>
            <person name="Vignale AGUSTIN F."/>
            <person name="Sosa J E."/>
            <person name="Modenutti C."/>
        </authorList>
    </citation>
    <scope>NUCLEOTIDE SEQUENCE [LARGE SCALE GENOMIC DNA]</scope>
</reference>
<dbReference type="FunFam" id="3.80.10.10:FF:000565">
    <property type="entry name" value="Leucine-rich repeat receptor-like kinase protein FLORAL ORGAN NUMBER1"/>
    <property type="match status" value="1"/>
</dbReference>
<keyword evidence="3" id="KW-0677">Repeat</keyword>
<dbReference type="PANTHER" id="PTHR48060:SF21">
    <property type="entry name" value="L DOMAIN-LIKE PROTEIN"/>
    <property type="match status" value="1"/>
</dbReference>
<organism evidence="5 6">
    <name type="scientific">Ilex paraguariensis</name>
    <name type="common">yerba mate</name>
    <dbReference type="NCBI Taxonomy" id="185542"/>
    <lineage>
        <taxon>Eukaryota</taxon>
        <taxon>Viridiplantae</taxon>
        <taxon>Streptophyta</taxon>
        <taxon>Embryophyta</taxon>
        <taxon>Tracheophyta</taxon>
        <taxon>Spermatophyta</taxon>
        <taxon>Magnoliopsida</taxon>
        <taxon>eudicotyledons</taxon>
        <taxon>Gunneridae</taxon>
        <taxon>Pentapetalae</taxon>
        <taxon>asterids</taxon>
        <taxon>campanulids</taxon>
        <taxon>Aquifoliales</taxon>
        <taxon>Aquifoliaceae</taxon>
        <taxon>Ilex</taxon>
    </lineage>
</organism>
<sequence length="156" mass="17052">WLAHCDTACLTSTPPNITTDQYALLALKTHITHAPDDLLANNWSTAASVCSWIGVTCSSRHKRVIVLNISGMGLTGSIPPELGNLSFLLQLDTSTNNFNGNMPQELGYLRRLRFMSFSNNSFSGELPSQLGLLPKLQYLLLANNSFTVILGKVTNK</sequence>
<evidence type="ECO:0000313" key="6">
    <source>
        <dbReference type="Proteomes" id="UP001642360"/>
    </source>
</evidence>
<dbReference type="PANTHER" id="PTHR48060">
    <property type="entry name" value="DNA DAMAGE-REPAIR/TOLERATION PROTEIN DRT100"/>
    <property type="match status" value="1"/>
</dbReference>
<dbReference type="Proteomes" id="UP001642360">
    <property type="component" value="Unassembled WGS sequence"/>
</dbReference>
<proteinExistence type="predicted"/>
<accession>A0ABC8RVC5</accession>
<dbReference type="Pfam" id="PF08263">
    <property type="entry name" value="LRRNT_2"/>
    <property type="match status" value="1"/>
</dbReference>
<feature type="non-terminal residue" evidence="5">
    <location>
        <position position="1"/>
    </location>
</feature>
<keyword evidence="2" id="KW-0732">Signal</keyword>
<dbReference type="InterPro" id="IPR053211">
    <property type="entry name" value="DNA_repair-toleration"/>
</dbReference>
<dbReference type="AlphaFoldDB" id="A0ABC8RVC5"/>
<dbReference type="InterPro" id="IPR032675">
    <property type="entry name" value="LRR_dom_sf"/>
</dbReference>
<name>A0ABC8RVC5_9AQUA</name>
<dbReference type="Pfam" id="PF00560">
    <property type="entry name" value="LRR_1"/>
    <property type="match status" value="2"/>
</dbReference>
<dbReference type="InterPro" id="IPR013210">
    <property type="entry name" value="LRR_N_plant-typ"/>
</dbReference>
<evidence type="ECO:0000256" key="3">
    <source>
        <dbReference type="ARBA" id="ARBA00022737"/>
    </source>
</evidence>
<dbReference type="EMBL" id="CAUOFW020001757">
    <property type="protein sequence ID" value="CAK9148525.1"/>
    <property type="molecule type" value="Genomic_DNA"/>
</dbReference>
<evidence type="ECO:0000259" key="4">
    <source>
        <dbReference type="Pfam" id="PF08263"/>
    </source>
</evidence>
<evidence type="ECO:0000256" key="1">
    <source>
        <dbReference type="ARBA" id="ARBA00022614"/>
    </source>
</evidence>
<gene>
    <name evidence="5" type="ORF">ILEXP_LOCUS16468</name>
</gene>
<evidence type="ECO:0000313" key="5">
    <source>
        <dbReference type="EMBL" id="CAK9148525.1"/>
    </source>
</evidence>
<evidence type="ECO:0000256" key="2">
    <source>
        <dbReference type="ARBA" id="ARBA00022729"/>
    </source>
</evidence>